<dbReference type="Proteomes" id="UP000324222">
    <property type="component" value="Unassembled WGS sequence"/>
</dbReference>
<dbReference type="EMBL" id="VSRR010000421">
    <property type="protein sequence ID" value="MPC15357.1"/>
    <property type="molecule type" value="Genomic_DNA"/>
</dbReference>
<dbReference type="AlphaFoldDB" id="A0A5B7D014"/>
<comment type="caution">
    <text evidence="2">The sequence shown here is derived from an EMBL/GenBank/DDBJ whole genome shotgun (WGS) entry which is preliminary data.</text>
</comment>
<feature type="region of interest" description="Disordered" evidence="1">
    <location>
        <begin position="1"/>
        <end position="26"/>
    </location>
</feature>
<name>A0A5B7D014_PORTR</name>
<organism evidence="2 3">
    <name type="scientific">Portunus trituberculatus</name>
    <name type="common">Swimming crab</name>
    <name type="synonym">Neptunus trituberculatus</name>
    <dbReference type="NCBI Taxonomy" id="210409"/>
    <lineage>
        <taxon>Eukaryota</taxon>
        <taxon>Metazoa</taxon>
        <taxon>Ecdysozoa</taxon>
        <taxon>Arthropoda</taxon>
        <taxon>Crustacea</taxon>
        <taxon>Multicrustacea</taxon>
        <taxon>Malacostraca</taxon>
        <taxon>Eumalacostraca</taxon>
        <taxon>Eucarida</taxon>
        <taxon>Decapoda</taxon>
        <taxon>Pleocyemata</taxon>
        <taxon>Brachyura</taxon>
        <taxon>Eubrachyura</taxon>
        <taxon>Portunoidea</taxon>
        <taxon>Portunidae</taxon>
        <taxon>Portuninae</taxon>
        <taxon>Portunus</taxon>
    </lineage>
</organism>
<accession>A0A5B7D014</accession>
<keyword evidence="3" id="KW-1185">Reference proteome</keyword>
<reference evidence="2 3" key="1">
    <citation type="submission" date="2019-05" db="EMBL/GenBank/DDBJ databases">
        <title>Another draft genome of Portunus trituberculatus and its Hox gene families provides insights of decapod evolution.</title>
        <authorList>
            <person name="Jeong J.-H."/>
            <person name="Song I."/>
            <person name="Kim S."/>
            <person name="Choi T."/>
            <person name="Kim D."/>
            <person name="Ryu S."/>
            <person name="Kim W."/>
        </authorList>
    </citation>
    <scope>NUCLEOTIDE SEQUENCE [LARGE SCALE GENOMIC DNA]</scope>
    <source>
        <tissue evidence="2">Muscle</tissue>
    </source>
</reference>
<sequence length="85" mass="10019">MEKRSKKKRMKDEVENDTGREYEEYDNMSVEEGKKVHLYRFPSNHLSSTKSFLCTPRHTPPHNVESQSHQLKHIDKGVRLPAPNE</sequence>
<gene>
    <name evidence="2" type="ORF">E2C01_008144</name>
</gene>
<feature type="region of interest" description="Disordered" evidence="1">
    <location>
        <begin position="52"/>
        <end position="85"/>
    </location>
</feature>
<evidence type="ECO:0000313" key="2">
    <source>
        <dbReference type="EMBL" id="MPC15357.1"/>
    </source>
</evidence>
<proteinExistence type="predicted"/>
<evidence type="ECO:0000256" key="1">
    <source>
        <dbReference type="SAM" id="MobiDB-lite"/>
    </source>
</evidence>
<evidence type="ECO:0000313" key="3">
    <source>
        <dbReference type="Proteomes" id="UP000324222"/>
    </source>
</evidence>
<feature type="compositionally biased region" description="Basic and acidic residues" evidence="1">
    <location>
        <begin position="10"/>
        <end position="22"/>
    </location>
</feature>
<protein>
    <submittedName>
        <fullName evidence="2">Uncharacterized protein</fullName>
    </submittedName>
</protein>